<dbReference type="Pfam" id="PF00083">
    <property type="entry name" value="Sugar_tr"/>
    <property type="match status" value="1"/>
</dbReference>
<feature type="transmembrane region" description="Helical" evidence="10">
    <location>
        <begin position="352"/>
        <end position="372"/>
    </location>
</feature>
<keyword evidence="5 10" id="KW-0812">Transmembrane</keyword>
<evidence type="ECO:0000256" key="1">
    <source>
        <dbReference type="ARBA" id="ARBA00004141"/>
    </source>
</evidence>
<dbReference type="PANTHER" id="PTHR23500">
    <property type="entry name" value="SOLUTE CARRIER FAMILY 2, FACILITATED GLUCOSE TRANSPORTER"/>
    <property type="match status" value="1"/>
</dbReference>
<comment type="similarity">
    <text evidence="2 9">Belongs to the major facilitator superfamily. Sugar transporter (TC 2.A.1.1) family.</text>
</comment>
<dbReference type="PROSITE" id="PS00217">
    <property type="entry name" value="SUGAR_TRANSPORT_2"/>
    <property type="match status" value="1"/>
</dbReference>
<feature type="transmembrane region" description="Helical" evidence="10">
    <location>
        <begin position="316"/>
        <end position="340"/>
    </location>
</feature>
<evidence type="ECO:0000256" key="7">
    <source>
        <dbReference type="ARBA" id="ARBA00022989"/>
    </source>
</evidence>
<evidence type="ECO:0000313" key="12">
    <source>
        <dbReference type="Proteomes" id="UP000813463"/>
    </source>
</evidence>
<proteinExistence type="inferred from homology"/>
<evidence type="ECO:0000256" key="2">
    <source>
        <dbReference type="ARBA" id="ARBA00010992"/>
    </source>
</evidence>
<dbReference type="KEGG" id="soe:110781981"/>
<dbReference type="PANTHER" id="PTHR23500:SF607">
    <property type="entry name" value="SUGAR TRANSPORT PROTEIN 10-LIKE"/>
    <property type="match status" value="1"/>
</dbReference>
<dbReference type="PROSITE" id="PS50850">
    <property type="entry name" value="MFS"/>
    <property type="match status" value="1"/>
</dbReference>
<dbReference type="GeneID" id="110781981"/>
<dbReference type="InterPro" id="IPR044778">
    <property type="entry name" value="MFS_STP/MST-like_plant"/>
</dbReference>
<feature type="transmembrane region" description="Helical" evidence="10">
    <location>
        <begin position="169"/>
        <end position="192"/>
    </location>
</feature>
<protein>
    <submittedName>
        <fullName evidence="13">Sugar transport protein 10-like</fullName>
    </submittedName>
</protein>
<comment type="subcellular location">
    <subcellularLocation>
        <location evidence="1">Membrane</location>
        <topology evidence="1">Multi-pass membrane protein</topology>
    </subcellularLocation>
</comment>
<dbReference type="InterPro" id="IPR005828">
    <property type="entry name" value="MFS_sugar_transport-like"/>
</dbReference>
<feature type="transmembrane region" description="Helical" evidence="10">
    <location>
        <begin position="424"/>
        <end position="444"/>
    </location>
</feature>
<evidence type="ECO:0000256" key="8">
    <source>
        <dbReference type="ARBA" id="ARBA00023136"/>
    </source>
</evidence>
<evidence type="ECO:0000256" key="9">
    <source>
        <dbReference type="RuleBase" id="RU003346"/>
    </source>
</evidence>
<evidence type="ECO:0000256" key="3">
    <source>
        <dbReference type="ARBA" id="ARBA00022448"/>
    </source>
</evidence>
<evidence type="ECO:0000256" key="6">
    <source>
        <dbReference type="ARBA" id="ARBA00022847"/>
    </source>
</evidence>
<dbReference type="PROSITE" id="PS00216">
    <property type="entry name" value="SUGAR_TRANSPORT_1"/>
    <property type="match status" value="1"/>
</dbReference>
<dbReference type="CDD" id="cd17361">
    <property type="entry name" value="MFS_STP"/>
    <property type="match status" value="1"/>
</dbReference>
<keyword evidence="4" id="KW-0762">Sugar transport</keyword>
<dbReference type="SUPFAM" id="SSF103473">
    <property type="entry name" value="MFS general substrate transporter"/>
    <property type="match status" value="1"/>
</dbReference>
<name>A0A9R0I348_SPIOL</name>
<feature type="transmembrane region" description="Helical" evidence="10">
    <location>
        <begin position="80"/>
        <end position="98"/>
    </location>
</feature>
<keyword evidence="3 9" id="KW-0813">Transport</keyword>
<reference evidence="12" key="1">
    <citation type="journal article" date="2021" name="Nat. Commun.">
        <title>Genomic analyses provide insights into spinach domestication and the genetic basis of agronomic traits.</title>
        <authorList>
            <person name="Cai X."/>
            <person name="Sun X."/>
            <person name="Xu C."/>
            <person name="Sun H."/>
            <person name="Wang X."/>
            <person name="Ge C."/>
            <person name="Zhang Z."/>
            <person name="Wang Q."/>
            <person name="Fei Z."/>
            <person name="Jiao C."/>
            <person name="Wang Q."/>
        </authorList>
    </citation>
    <scope>NUCLEOTIDE SEQUENCE [LARGE SCALE GENOMIC DNA]</scope>
    <source>
        <strain evidence="12">cv. Varoflay</strain>
    </source>
</reference>
<evidence type="ECO:0000259" key="11">
    <source>
        <dbReference type="PROSITE" id="PS50850"/>
    </source>
</evidence>
<feature type="transmembrane region" description="Helical" evidence="10">
    <location>
        <begin position="384"/>
        <end position="403"/>
    </location>
</feature>
<dbReference type="AlphaFoldDB" id="A0A9R0I348"/>
<dbReference type="InterPro" id="IPR020846">
    <property type="entry name" value="MFS_dom"/>
</dbReference>
<sequence length="512" mass="56134">MAGGVIVSGGGRQYEGRVTGFVIITCLVAATGGLIFGYDIGISGGVTSMDIFLEKFFPSVYRAEKMATGENQYCKFNNELLTLFTSSLYMAALIASFIASKVTKAFGRKISMLFGGLVFLGGALLNAFAQNVQMLIVGRILLGIGIGFSNQSIPIYLSEMAPPQIRGALNIGFQMAITVGILAANLINYFALSMGEKGWRLALGLAGVPAIVITLGALILPDTPNSLIDRGHPEQARELLMKIRGTENVKEEFEDILDAYEKSKQVEEPWTNIMQRHNRPQLTFAVIIPFFQQFTGINVIMFYAPVLFKTIGFGNHASLMSSVITGAVNVGATVVSIICVDRFGRRALFIQGGLQMIITQVIIGVVLGMKFGVSGTGSIDKTDANILVALICIYVAAFAWSWGPLGWLVPSEIFPLETRSAGQSINVSVNMLFTFIIAQCFLHMLCVMKFGLFFFFAGFVVIMTTTIFFFLPETKNIPIEEMYGVWKAHWFWERFIPDSLVGRNTNKNSERC</sequence>
<keyword evidence="8 10" id="KW-0472">Membrane</keyword>
<dbReference type="InterPro" id="IPR003663">
    <property type="entry name" value="Sugar/inositol_transpt"/>
</dbReference>
<accession>A0A9R0I348</accession>
<feature type="transmembrane region" description="Helical" evidence="10">
    <location>
        <begin position="110"/>
        <end position="129"/>
    </location>
</feature>
<evidence type="ECO:0000256" key="4">
    <source>
        <dbReference type="ARBA" id="ARBA00022597"/>
    </source>
</evidence>
<dbReference type="PRINTS" id="PR00171">
    <property type="entry name" value="SUGRTRNSPORT"/>
</dbReference>
<dbReference type="Proteomes" id="UP000813463">
    <property type="component" value="Chromosome 2"/>
</dbReference>
<feature type="transmembrane region" description="Helical" evidence="10">
    <location>
        <begin position="198"/>
        <end position="220"/>
    </location>
</feature>
<feature type="transmembrane region" description="Helical" evidence="10">
    <location>
        <begin position="450"/>
        <end position="471"/>
    </location>
</feature>
<dbReference type="GO" id="GO:0016020">
    <property type="term" value="C:membrane"/>
    <property type="evidence" value="ECO:0007669"/>
    <property type="project" value="UniProtKB-SubCell"/>
</dbReference>
<dbReference type="InterPro" id="IPR045262">
    <property type="entry name" value="STP/PLT_plant"/>
</dbReference>
<dbReference type="Gene3D" id="1.20.1250.20">
    <property type="entry name" value="MFS general substrate transporter like domains"/>
    <property type="match status" value="1"/>
</dbReference>
<feature type="transmembrane region" description="Helical" evidence="10">
    <location>
        <begin position="18"/>
        <end position="38"/>
    </location>
</feature>
<gene>
    <name evidence="13" type="primary">LOC110781981</name>
</gene>
<dbReference type="OrthoDB" id="5296287at2759"/>
<feature type="transmembrane region" description="Helical" evidence="10">
    <location>
        <begin position="282"/>
        <end position="304"/>
    </location>
</feature>
<dbReference type="RefSeq" id="XP_021841717.1">
    <property type="nucleotide sequence ID" value="XM_021986025.2"/>
</dbReference>
<reference evidence="13" key="2">
    <citation type="submission" date="2025-08" db="UniProtKB">
        <authorList>
            <consortium name="RefSeq"/>
        </authorList>
    </citation>
    <scope>IDENTIFICATION</scope>
    <source>
        <tissue evidence="13">Leaf</tissue>
    </source>
</reference>
<organism evidence="12 13">
    <name type="scientific">Spinacia oleracea</name>
    <name type="common">Spinach</name>
    <dbReference type="NCBI Taxonomy" id="3562"/>
    <lineage>
        <taxon>Eukaryota</taxon>
        <taxon>Viridiplantae</taxon>
        <taxon>Streptophyta</taxon>
        <taxon>Embryophyta</taxon>
        <taxon>Tracheophyta</taxon>
        <taxon>Spermatophyta</taxon>
        <taxon>Magnoliopsida</taxon>
        <taxon>eudicotyledons</taxon>
        <taxon>Gunneridae</taxon>
        <taxon>Pentapetalae</taxon>
        <taxon>Caryophyllales</taxon>
        <taxon>Chenopodiaceae</taxon>
        <taxon>Chenopodioideae</taxon>
        <taxon>Anserineae</taxon>
        <taxon>Spinacia</taxon>
    </lineage>
</organism>
<keyword evidence="6" id="KW-0769">Symport</keyword>
<dbReference type="GO" id="GO:0015145">
    <property type="term" value="F:monosaccharide transmembrane transporter activity"/>
    <property type="evidence" value="ECO:0007669"/>
    <property type="project" value="InterPro"/>
</dbReference>
<dbReference type="InterPro" id="IPR036259">
    <property type="entry name" value="MFS_trans_sf"/>
</dbReference>
<keyword evidence="12" id="KW-1185">Reference proteome</keyword>
<dbReference type="NCBIfam" id="TIGR00879">
    <property type="entry name" value="SP"/>
    <property type="match status" value="1"/>
</dbReference>
<feature type="transmembrane region" description="Helical" evidence="10">
    <location>
        <begin position="135"/>
        <end position="157"/>
    </location>
</feature>
<keyword evidence="7 10" id="KW-1133">Transmembrane helix</keyword>
<evidence type="ECO:0000256" key="10">
    <source>
        <dbReference type="SAM" id="Phobius"/>
    </source>
</evidence>
<dbReference type="GO" id="GO:0015293">
    <property type="term" value="F:symporter activity"/>
    <property type="evidence" value="ECO:0007669"/>
    <property type="project" value="UniProtKB-KW"/>
</dbReference>
<feature type="domain" description="Major facilitator superfamily (MFS) profile" evidence="11">
    <location>
        <begin position="25"/>
        <end position="475"/>
    </location>
</feature>
<dbReference type="FunFam" id="1.20.1250.20:FF:000002">
    <property type="entry name" value="Sugar transport protein 13"/>
    <property type="match status" value="1"/>
</dbReference>
<evidence type="ECO:0000313" key="13">
    <source>
        <dbReference type="RefSeq" id="XP_021841717.1"/>
    </source>
</evidence>
<dbReference type="InterPro" id="IPR005829">
    <property type="entry name" value="Sugar_transporter_CS"/>
</dbReference>
<evidence type="ECO:0000256" key="5">
    <source>
        <dbReference type="ARBA" id="ARBA00022692"/>
    </source>
</evidence>